<evidence type="ECO:0000313" key="2">
    <source>
        <dbReference type="Proteomes" id="UP000023152"/>
    </source>
</evidence>
<dbReference type="Proteomes" id="UP000023152">
    <property type="component" value="Unassembled WGS sequence"/>
</dbReference>
<name>X6MPN6_RETFI</name>
<dbReference type="AlphaFoldDB" id="X6MPN6"/>
<evidence type="ECO:0000313" key="1">
    <source>
        <dbReference type="EMBL" id="ETO15367.1"/>
    </source>
</evidence>
<reference evidence="1 2" key="1">
    <citation type="journal article" date="2013" name="Curr. Biol.">
        <title>The Genome of the Foraminiferan Reticulomyxa filosa.</title>
        <authorList>
            <person name="Glockner G."/>
            <person name="Hulsmann N."/>
            <person name="Schleicher M."/>
            <person name="Noegel A.A."/>
            <person name="Eichinger L."/>
            <person name="Gallinger C."/>
            <person name="Pawlowski J."/>
            <person name="Sierra R."/>
            <person name="Euteneuer U."/>
            <person name="Pillet L."/>
            <person name="Moustafa A."/>
            <person name="Platzer M."/>
            <person name="Groth M."/>
            <person name="Szafranski K."/>
            <person name="Schliwa M."/>
        </authorList>
    </citation>
    <scope>NUCLEOTIDE SEQUENCE [LARGE SCALE GENOMIC DNA]</scope>
</reference>
<sequence length="242" mass="28015">MTQYLSQNKASDLQIHRYDPLTEVMLTVKNGVQGTSWEEFPRELLHLLISFLGYVESSLEYWKEDKINHNMTLFSATAEDNESVFIITPPQYETSALHYVLSYLTFVVLCTGKKICFDFRIQKLSDENWAQCSDVVLFEKKGVIYERSNEHAPSTWLCTIDNIHCKFNSNCSYVAYLEERPQNGLSKPIEFCFIQKQYASHVRSSVSKLVVSAQMQNQTVSDKSRVDFVKPYEACFYPSFTP</sequence>
<proteinExistence type="predicted"/>
<keyword evidence="2" id="KW-1185">Reference proteome</keyword>
<gene>
    <name evidence="1" type="ORF">RFI_22000</name>
</gene>
<dbReference type="EMBL" id="ASPP01019200">
    <property type="protein sequence ID" value="ETO15367.1"/>
    <property type="molecule type" value="Genomic_DNA"/>
</dbReference>
<organism evidence="1 2">
    <name type="scientific">Reticulomyxa filosa</name>
    <dbReference type="NCBI Taxonomy" id="46433"/>
    <lineage>
        <taxon>Eukaryota</taxon>
        <taxon>Sar</taxon>
        <taxon>Rhizaria</taxon>
        <taxon>Retaria</taxon>
        <taxon>Foraminifera</taxon>
        <taxon>Monothalamids</taxon>
        <taxon>Reticulomyxidae</taxon>
        <taxon>Reticulomyxa</taxon>
    </lineage>
</organism>
<accession>X6MPN6</accession>
<comment type="caution">
    <text evidence="1">The sequence shown here is derived from an EMBL/GenBank/DDBJ whole genome shotgun (WGS) entry which is preliminary data.</text>
</comment>
<protein>
    <submittedName>
        <fullName evidence="1">Uncharacterized protein</fullName>
    </submittedName>
</protein>